<gene>
    <name evidence="4" type="ORF">HUG15_07355</name>
</gene>
<dbReference type="PANTHER" id="PTHR37302">
    <property type="entry name" value="SLR1116 PROTEIN"/>
    <property type="match status" value="1"/>
</dbReference>
<dbReference type="KEGG" id="scia:HUG15_07355"/>
<feature type="binding site" evidence="3">
    <location>
        <position position="52"/>
    </location>
    <ligand>
        <name>a divalent metal cation</name>
        <dbReference type="ChEBI" id="CHEBI:60240"/>
    </ligand>
</feature>
<dbReference type="Pfam" id="PF05163">
    <property type="entry name" value="DinB"/>
    <property type="match status" value="1"/>
</dbReference>
<evidence type="ECO:0000256" key="2">
    <source>
        <dbReference type="ARBA" id="ARBA00022723"/>
    </source>
</evidence>
<keyword evidence="2 3" id="KW-0479">Metal-binding</keyword>
<accession>A0A7T7CDP9</accession>
<proteinExistence type="inferred from homology"/>
<dbReference type="InterPro" id="IPR034660">
    <property type="entry name" value="DinB/YfiT-like"/>
</dbReference>
<organism evidence="4 5">
    <name type="scientific">Salicibibacter cibarius</name>
    <dbReference type="NCBI Taxonomy" id="2743000"/>
    <lineage>
        <taxon>Bacteria</taxon>
        <taxon>Bacillati</taxon>
        <taxon>Bacillota</taxon>
        <taxon>Bacilli</taxon>
        <taxon>Bacillales</taxon>
        <taxon>Bacillaceae</taxon>
        <taxon>Salicibibacter</taxon>
    </lineage>
</organism>
<feature type="binding site" evidence="3">
    <location>
        <position position="56"/>
    </location>
    <ligand>
        <name>a divalent metal cation</name>
        <dbReference type="ChEBI" id="CHEBI:60240"/>
    </ligand>
</feature>
<dbReference type="InterPro" id="IPR007837">
    <property type="entry name" value="DinB"/>
</dbReference>
<dbReference type="Proteomes" id="UP000595823">
    <property type="component" value="Chromosome"/>
</dbReference>
<dbReference type="AlphaFoldDB" id="A0A7T7CDP9"/>
<dbReference type="EMBL" id="CP054705">
    <property type="protein sequence ID" value="QQK78224.1"/>
    <property type="molecule type" value="Genomic_DNA"/>
</dbReference>
<evidence type="ECO:0000256" key="1">
    <source>
        <dbReference type="ARBA" id="ARBA00008635"/>
    </source>
</evidence>
<sequence>MRQVFEGVDDLVYEFLEEFNGQWEFGIKGNVPWQKEKEELTTLWLYTHVITHEFHHKGQIVSMSRNLGYIPEDTDLIEPAKVN</sequence>
<dbReference type="SUPFAM" id="SSF109854">
    <property type="entry name" value="DinB/YfiT-like putative metalloenzymes"/>
    <property type="match status" value="1"/>
</dbReference>
<evidence type="ECO:0008006" key="6">
    <source>
        <dbReference type="Google" id="ProtNLM"/>
    </source>
</evidence>
<evidence type="ECO:0000256" key="3">
    <source>
        <dbReference type="PIRSR" id="PIRSR607837-1"/>
    </source>
</evidence>
<dbReference type="PANTHER" id="PTHR37302:SF3">
    <property type="entry name" value="DAMAGE-INDUCIBLE PROTEIN DINB"/>
    <property type="match status" value="1"/>
</dbReference>
<evidence type="ECO:0000313" key="4">
    <source>
        <dbReference type="EMBL" id="QQK78224.1"/>
    </source>
</evidence>
<keyword evidence="5" id="KW-1185">Reference proteome</keyword>
<name>A0A7T7CDP9_9BACI</name>
<reference evidence="4 5" key="1">
    <citation type="submission" date="2020-06" db="EMBL/GenBank/DDBJ databases">
        <title>Genomic analysis of Salicibibacter sp. NKC5-3.</title>
        <authorList>
            <person name="Oh Y.J."/>
        </authorList>
    </citation>
    <scope>NUCLEOTIDE SEQUENCE [LARGE SCALE GENOMIC DNA]</scope>
    <source>
        <strain evidence="4 5">NKC5-3</strain>
    </source>
</reference>
<evidence type="ECO:0000313" key="5">
    <source>
        <dbReference type="Proteomes" id="UP000595823"/>
    </source>
</evidence>
<dbReference type="GO" id="GO:0046872">
    <property type="term" value="F:metal ion binding"/>
    <property type="evidence" value="ECO:0007669"/>
    <property type="project" value="UniProtKB-KW"/>
</dbReference>
<comment type="similarity">
    <text evidence="1">Belongs to the DinB family.</text>
</comment>
<dbReference type="Gene3D" id="1.20.120.450">
    <property type="entry name" value="dinb family like domain"/>
    <property type="match status" value="1"/>
</dbReference>
<protein>
    <recommendedName>
        <fullName evidence="6">Damage-inducible protein DinB</fullName>
    </recommendedName>
</protein>